<dbReference type="Proteomes" id="UP000683360">
    <property type="component" value="Unassembled WGS sequence"/>
</dbReference>
<accession>A0A8S3QIK7</accession>
<dbReference type="OrthoDB" id="6144991at2759"/>
<evidence type="ECO:0008006" key="3">
    <source>
        <dbReference type="Google" id="ProtNLM"/>
    </source>
</evidence>
<dbReference type="InterPro" id="IPR052958">
    <property type="entry name" value="IFN-induced_PKR_regulator"/>
</dbReference>
<dbReference type="PANTHER" id="PTHR46289">
    <property type="entry name" value="52 KDA REPRESSOR OF THE INHIBITOR OF THE PROTEIN KINASE-LIKE PROTEIN-RELATED"/>
    <property type="match status" value="1"/>
</dbReference>
<name>A0A8S3QIK7_MYTED</name>
<comment type="caution">
    <text evidence="1">The sequence shown here is derived from an EMBL/GenBank/DDBJ whole genome shotgun (WGS) entry which is preliminary data.</text>
</comment>
<proteinExistence type="predicted"/>
<dbReference type="PANTHER" id="PTHR46289:SF14">
    <property type="entry name" value="DUF4371 DOMAIN-CONTAINING PROTEIN"/>
    <property type="match status" value="1"/>
</dbReference>
<sequence length="266" mass="30507">MYYYGYLNGLSRKLQGTALDLLQGYSMVDNIKNVLISARGNDAEYDNVYQKAEQMAEVADTELVIPRRCGRQTQRSNVPGDTPQVYFKRAVYLPYIDALIQEYSSRFNSLSQKAVKAMALIPAHLEQTNRDALDDLLEVYKDDLPMASSFQKEYNLWQRQWSSQTDKPNNIKDTLVDSRVCPLLFPNITKVLNLLLLTSVTASSVERANFSLRFVKNSVRSSMSEDRFNALVLLFVHKDIDIDIQAVLDMFARKYPRRMLLLNPLA</sequence>
<protein>
    <recommendedName>
        <fullName evidence="3">HAT C-terminal dimerisation domain-containing protein</fullName>
    </recommendedName>
</protein>
<keyword evidence="2" id="KW-1185">Reference proteome</keyword>
<evidence type="ECO:0000313" key="2">
    <source>
        <dbReference type="Proteomes" id="UP000683360"/>
    </source>
</evidence>
<reference evidence="1" key="1">
    <citation type="submission" date="2021-03" db="EMBL/GenBank/DDBJ databases">
        <authorList>
            <person name="Bekaert M."/>
        </authorList>
    </citation>
    <scope>NUCLEOTIDE SEQUENCE</scope>
</reference>
<dbReference type="EMBL" id="CAJPWZ010000503">
    <property type="protein sequence ID" value="CAG2195052.1"/>
    <property type="molecule type" value="Genomic_DNA"/>
</dbReference>
<dbReference type="AlphaFoldDB" id="A0A8S3QIK7"/>
<gene>
    <name evidence="1" type="ORF">MEDL_10015</name>
</gene>
<organism evidence="1 2">
    <name type="scientific">Mytilus edulis</name>
    <name type="common">Blue mussel</name>
    <dbReference type="NCBI Taxonomy" id="6550"/>
    <lineage>
        <taxon>Eukaryota</taxon>
        <taxon>Metazoa</taxon>
        <taxon>Spiralia</taxon>
        <taxon>Lophotrochozoa</taxon>
        <taxon>Mollusca</taxon>
        <taxon>Bivalvia</taxon>
        <taxon>Autobranchia</taxon>
        <taxon>Pteriomorphia</taxon>
        <taxon>Mytilida</taxon>
        <taxon>Mytiloidea</taxon>
        <taxon>Mytilidae</taxon>
        <taxon>Mytilinae</taxon>
        <taxon>Mytilus</taxon>
    </lineage>
</organism>
<evidence type="ECO:0000313" key="1">
    <source>
        <dbReference type="EMBL" id="CAG2195052.1"/>
    </source>
</evidence>